<name>A0A366DN90_9NOCA</name>
<dbReference type="Pfam" id="PF25872">
    <property type="entry name" value="HTH_77"/>
    <property type="match status" value="1"/>
</dbReference>
<dbReference type="Proteomes" id="UP000252586">
    <property type="component" value="Unassembled WGS sequence"/>
</dbReference>
<dbReference type="InterPro" id="IPR027417">
    <property type="entry name" value="P-loop_NTPase"/>
</dbReference>
<evidence type="ECO:0000256" key="3">
    <source>
        <dbReference type="PROSITE-ProRule" id="PRU01091"/>
    </source>
</evidence>
<dbReference type="PANTHER" id="PTHR47691:SF3">
    <property type="entry name" value="HTH-TYPE TRANSCRIPTIONAL REGULATOR RV0890C-RELATED"/>
    <property type="match status" value="1"/>
</dbReference>
<dbReference type="EMBL" id="QNRE01000005">
    <property type="protein sequence ID" value="RBO90764.1"/>
    <property type="molecule type" value="Genomic_DNA"/>
</dbReference>
<dbReference type="GO" id="GO:0003677">
    <property type="term" value="F:DNA binding"/>
    <property type="evidence" value="ECO:0007669"/>
    <property type="project" value="UniProtKB-UniRule"/>
</dbReference>
<proteinExistence type="inferred from homology"/>
<protein>
    <submittedName>
        <fullName evidence="6">Putative ATPase</fullName>
    </submittedName>
</protein>
<dbReference type="Pfam" id="PF03704">
    <property type="entry name" value="BTAD"/>
    <property type="match status" value="1"/>
</dbReference>
<evidence type="ECO:0000313" key="7">
    <source>
        <dbReference type="Proteomes" id="UP000252586"/>
    </source>
</evidence>
<evidence type="ECO:0000259" key="5">
    <source>
        <dbReference type="PROSITE" id="PS51755"/>
    </source>
</evidence>
<dbReference type="GO" id="GO:0000160">
    <property type="term" value="P:phosphorelay signal transduction system"/>
    <property type="evidence" value="ECO:0007669"/>
    <property type="project" value="InterPro"/>
</dbReference>
<dbReference type="Gene3D" id="1.10.10.10">
    <property type="entry name" value="Winged helix-like DNA-binding domain superfamily/Winged helix DNA-binding domain"/>
    <property type="match status" value="1"/>
</dbReference>
<evidence type="ECO:0000256" key="4">
    <source>
        <dbReference type="SAM" id="MobiDB-lite"/>
    </source>
</evidence>
<feature type="compositionally biased region" description="Low complexity" evidence="4">
    <location>
        <begin position="275"/>
        <end position="285"/>
    </location>
</feature>
<evidence type="ECO:0000313" key="6">
    <source>
        <dbReference type="EMBL" id="RBO90764.1"/>
    </source>
</evidence>
<dbReference type="PROSITE" id="PS51755">
    <property type="entry name" value="OMPR_PHOB"/>
    <property type="match status" value="1"/>
</dbReference>
<dbReference type="InterPro" id="IPR005158">
    <property type="entry name" value="BTAD"/>
</dbReference>
<accession>A0A366DN90</accession>
<dbReference type="SMART" id="SM01043">
    <property type="entry name" value="BTAD"/>
    <property type="match status" value="1"/>
</dbReference>
<comment type="similarity">
    <text evidence="1">Belongs to the AfsR/DnrI/RedD regulatory family.</text>
</comment>
<feature type="domain" description="OmpR/PhoB-type" evidence="5">
    <location>
        <begin position="19"/>
        <end position="118"/>
    </location>
</feature>
<dbReference type="STRING" id="1210090.GCA_001613185_01744"/>
<feature type="compositionally biased region" description="Basic and acidic residues" evidence="4">
    <location>
        <begin position="293"/>
        <end position="304"/>
    </location>
</feature>
<dbReference type="Pfam" id="PF00486">
    <property type="entry name" value="Trans_reg_C"/>
    <property type="match status" value="1"/>
</dbReference>
<keyword evidence="7" id="KW-1185">Reference proteome</keyword>
<evidence type="ECO:0000256" key="1">
    <source>
        <dbReference type="ARBA" id="ARBA00005820"/>
    </source>
</evidence>
<organism evidence="6 7">
    <name type="scientific">Nocardia puris</name>
    <dbReference type="NCBI Taxonomy" id="208602"/>
    <lineage>
        <taxon>Bacteria</taxon>
        <taxon>Bacillati</taxon>
        <taxon>Actinomycetota</taxon>
        <taxon>Actinomycetes</taxon>
        <taxon>Mycobacteriales</taxon>
        <taxon>Nocardiaceae</taxon>
        <taxon>Nocardia</taxon>
    </lineage>
</organism>
<dbReference type="Gene3D" id="1.25.40.10">
    <property type="entry name" value="Tetratricopeptide repeat domain"/>
    <property type="match status" value="2"/>
</dbReference>
<reference evidence="6 7" key="1">
    <citation type="submission" date="2018-06" db="EMBL/GenBank/DDBJ databases">
        <title>Genomic Encyclopedia of Type Strains, Phase IV (KMG-IV): sequencing the most valuable type-strain genomes for metagenomic binning, comparative biology and taxonomic classification.</title>
        <authorList>
            <person name="Goeker M."/>
        </authorList>
    </citation>
    <scope>NUCLEOTIDE SEQUENCE [LARGE SCALE GENOMIC DNA]</scope>
    <source>
        <strain evidence="6 7">DSM 44599</strain>
    </source>
</reference>
<dbReference type="Gene3D" id="3.40.50.300">
    <property type="entry name" value="P-loop containing nucleotide triphosphate hydrolases"/>
    <property type="match status" value="1"/>
</dbReference>
<dbReference type="InterPro" id="IPR016032">
    <property type="entry name" value="Sig_transdc_resp-reg_C-effctor"/>
</dbReference>
<sequence length="1159" mass="123607">MRFAYDGRGMFPDPGGPNRRTLTLPEDASIVVALLGEVALRRDGVLSAVPGARSRLLLAALALHPGRSRSAIALIEDVWGERPPRSPMNALHTQVSRLRAALPAGALEIGPAGYKLTAPVDLALVADLRHRAERARADGDLPGCLATIEAARRLWRGDPAADLPPGAVADELTALAAARLAELDAVELAARLDAGDHEGALALARRRATHAPLDEPAHHDLLRLLATTGRANEALETFAAFRTRLADELGADPGRALVDLNTAILRGEHAESAAAQNTSAAEYAAGPGAGDAARLDPARSRRTEPPAARSSRMAEDITGVGDATRFDPTHSSAPEFAAASTGLRAAPNALLGRADDLAAITALLSESRVVTVLGPGGTGKTRVANEIGVRVGRGRPVVLVELAAVRGESGDPRSEVEAAIAAVLGLSDLTLDAAAIRGPMALDARTRLREALAARPPLLILDNCEHLIEAVAVVVADLIGAADRLTVLTTSRAPLMITAETVYPLGPLTVDAAGSPATDLFAARARAVRPAVRLDQAAVARLCAALDGLPLAIELAAARVRTMSVAEIEAGLADRFALLRQGDRSSPERHRTLHAVIDWSWDLLDPPQRVALRRLCRFPGGFGLDAARAVAGGPEVGDVDAAVEGLVNQSLLTVLDDESSTRYRMLETVREYGEEGLAAHPDEAERVTERLTCWARELAEHIAANFLHGDQAALAQRAHAEVDNLTTALRYAVDRRDSHTAYSVFPVLAALWAMRGAHTELVHWIEPVFDLGDSPAARSDLVVDAYGLMFMHTLYVSRDARACSRIRLRVRRLSRTRTDLGPGDRLAVSMMLFRGDGAGVARRLAEAVLSDDRDCRVAALLLRANLRENLGDLRGSTRDAMRALALIDEGNLWTAGMLSRHLGQLRGQMADYAGAVTYHRRSLDLLARLGAHEDAVEIRSMLAAALAGLAEWDAARGELALAFEGLDLSPDARSGANGLLGSVTQSMAELAMAEGRTEEGLRVYERALTLCGWPEGVSDLGPHSMMVAAAAIDARVLCERADPADPLPWRLLDVALPALTGYRDLPQIGGIACAIGSFLIAIDRDTDRALELLALAPRVYARQDFPSTRLDRHRALAERRLGTQRVAAAFAREVRGGRDRAASDILRLLEEVAAHRNCR</sequence>
<feature type="region of interest" description="Disordered" evidence="4">
    <location>
        <begin position="275"/>
        <end position="333"/>
    </location>
</feature>
<dbReference type="PANTHER" id="PTHR47691">
    <property type="entry name" value="REGULATOR-RELATED"/>
    <property type="match status" value="1"/>
</dbReference>
<dbReference type="SUPFAM" id="SSF46894">
    <property type="entry name" value="C-terminal effector domain of the bipartite response regulators"/>
    <property type="match status" value="1"/>
</dbReference>
<dbReference type="SMART" id="SM00862">
    <property type="entry name" value="Trans_reg_C"/>
    <property type="match status" value="1"/>
</dbReference>
<dbReference type="SUPFAM" id="SSF52540">
    <property type="entry name" value="P-loop containing nucleoside triphosphate hydrolases"/>
    <property type="match status" value="1"/>
</dbReference>
<comment type="caution">
    <text evidence="6">The sequence shown here is derived from an EMBL/GenBank/DDBJ whole genome shotgun (WGS) entry which is preliminary data.</text>
</comment>
<dbReference type="InterPro" id="IPR036388">
    <property type="entry name" value="WH-like_DNA-bd_sf"/>
</dbReference>
<evidence type="ECO:0000256" key="2">
    <source>
        <dbReference type="ARBA" id="ARBA00023125"/>
    </source>
</evidence>
<dbReference type="InterPro" id="IPR058852">
    <property type="entry name" value="HTH_77"/>
</dbReference>
<dbReference type="InterPro" id="IPR001867">
    <property type="entry name" value="OmpR/PhoB-type_DNA-bd"/>
</dbReference>
<dbReference type="InterPro" id="IPR011990">
    <property type="entry name" value="TPR-like_helical_dom_sf"/>
</dbReference>
<feature type="region of interest" description="Disordered" evidence="4">
    <location>
        <begin position="1"/>
        <end position="20"/>
    </location>
</feature>
<dbReference type="GO" id="GO:0006355">
    <property type="term" value="P:regulation of DNA-templated transcription"/>
    <property type="evidence" value="ECO:0007669"/>
    <property type="project" value="InterPro"/>
</dbReference>
<dbReference type="AlphaFoldDB" id="A0A366DN90"/>
<keyword evidence="2 3" id="KW-0238">DNA-binding</keyword>
<feature type="DNA-binding region" description="OmpR/PhoB-type" evidence="3">
    <location>
        <begin position="19"/>
        <end position="118"/>
    </location>
</feature>
<gene>
    <name evidence="6" type="ORF">DFR74_105166</name>
</gene>
<dbReference type="SUPFAM" id="SSF48452">
    <property type="entry name" value="TPR-like"/>
    <property type="match status" value="2"/>
</dbReference>